<evidence type="ECO:0000256" key="8">
    <source>
        <dbReference type="ARBA" id="ARBA00022989"/>
    </source>
</evidence>
<comment type="similarity">
    <text evidence="4 12">Belongs to the FliF family.</text>
</comment>
<evidence type="ECO:0000256" key="1">
    <source>
        <dbReference type="ARBA" id="ARBA00003820"/>
    </source>
</evidence>
<feature type="transmembrane region" description="Helical" evidence="14">
    <location>
        <begin position="45"/>
        <end position="65"/>
    </location>
</feature>
<feature type="domain" description="Flagellar M-ring N-terminal" evidence="15">
    <location>
        <begin position="66"/>
        <end position="239"/>
    </location>
</feature>
<dbReference type="Proteomes" id="UP001595692">
    <property type="component" value="Unassembled WGS sequence"/>
</dbReference>
<comment type="subunit">
    <text evidence="11">The basal body constitutes a major portion of the flagellar organelle and consists of four rings (L,P,S, and M) mounted on a central rod. The M ring is integral to the inner membrane of the cell and may be connected to the flagellar rod via the S ring. The S (supramembrane ring) lies just distal to the M ring. The L and P rings lie in the outer membrane and the periplasmic space, respectively.</text>
</comment>
<feature type="domain" description="Flagellar M-ring C-terminal" evidence="16">
    <location>
        <begin position="272"/>
        <end position="440"/>
    </location>
</feature>
<dbReference type="RefSeq" id="WP_377150251.1">
    <property type="nucleotide sequence ID" value="NZ_JBHSAF010000001.1"/>
</dbReference>
<evidence type="ECO:0000256" key="3">
    <source>
        <dbReference type="ARBA" id="ARBA00004651"/>
    </source>
</evidence>
<evidence type="ECO:0000259" key="15">
    <source>
        <dbReference type="Pfam" id="PF01514"/>
    </source>
</evidence>
<dbReference type="InterPro" id="IPR013556">
    <property type="entry name" value="Flag_M-ring_C"/>
</dbReference>
<feature type="compositionally biased region" description="Polar residues" evidence="13">
    <location>
        <begin position="344"/>
        <end position="355"/>
    </location>
</feature>
<evidence type="ECO:0000256" key="10">
    <source>
        <dbReference type="ARBA" id="ARBA00023143"/>
    </source>
</evidence>
<evidence type="ECO:0000256" key="14">
    <source>
        <dbReference type="SAM" id="Phobius"/>
    </source>
</evidence>
<dbReference type="PANTHER" id="PTHR30046">
    <property type="entry name" value="FLAGELLAR M-RING PROTEIN"/>
    <property type="match status" value="1"/>
</dbReference>
<evidence type="ECO:0000256" key="9">
    <source>
        <dbReference type="ARBA" id="ARBA00023136"/>
    </source>
</evidence>
<gene>
    <name evidence="17" type="primary">fliF</name>
    <name evidence="17" type="ORF">ACFOSS_01690</name>
</gene>
<feature type="compositionally biased region" description="Polar residues" evidence="13">
    <location>
        <begin position="367"/>
        <end position="377"/>
    </location>
</feature>
<dbReference type="EMBL" id="JBHSAF010000001">
    <property type="protein sequence ID" value="MFC3912174.1"/>
    <property type="molecule type" value="Genomic_DNA"/>
</dbReference>
<sequence length="574" mass="62562">MAEEKRNEVALASEPLLGSAALDEAPASKSAMFGFMANVDILRQVTLILGLAICLAIAVFILLWGKEPEMRPLGNFTTEELVKTLDFLDQKQLNYKVEGNTVLVTADEYSSIALQLKREGLAKPELPTGDALLLKDTGFGVSQRLEGERLKYSREQQLARAIEQYRNVAKATVLLAIPKDNVFARNERKPSATVVIALAGNSSLRQEEVDAIVDTVASAVHGLEPSRVTVTDQNGRLLNSGSQDAASARSRKEFEMQQKKEMEYKQKIDSILSPVLGIGNYTAEVDVTLDFTQEEQTRKSYNPDLPAVRSEQTLEESNMGGGATGVPGALSNQPPAASAIPEQATGTGSASQASGRNRKEATRNYELDTTVSHTQRSMGGIQRLTVSVGVDYKSSTDAEGKTSREAPSQAELDNIRRLLKGGLGFDVTRGDTLEVVAMPFNRADLGEVADTPLVEQTWFWRAVRIAASVLVIIVLVVTIVRPMLNRLLYPENKGEGKEVDMDSSVALDGDDELSLLASQADMQEPVFGVRNGQLVLPDLHRDEDLLRAVRALVANEPDLAAQVVKEWVVREMSK</sequence>
<dbReference type="PRINTS" id="PR01009">
    <property type="entry name" value="FLGMRINGFLIF"/>
</dbReference>
<feature type="region of interest" description="Disordered" evidence="13">
    <location>
        <begin position="295"/>
        <end position="378"/>
    </location>
</feature>
<keyword evidence="17" id="KW-0969">Cilium</keyword>
<organism evidence="17 18">
    <name type="scientific">Pseudaeromonas sharmana</name>
    <dbReference type="NCBI Taxonomy" id="328412"/>
    <lineage>
        <taxon>Bacteria</taxon>
        <taxon>Pseudomonadati</taxon>
        <taxon>Pseudomonadota</taxon>
        <taxon>Gammaproteobacteria</taxon>
        <taxon>Aeromonadales</taxon>
        <taxon>Aeromonadaceae</taxon>
        <taxon>Pseudaeromonas</taxon>
    </lineage>
</organism>
<dbReference type="Pfam" id="PF08345">
    <property type="entry name" value="YscJ_FliF_C"/>
    <property type="match status" value="1"/>
</dbReference>
<dbReference type="InterPro" id="IPR006182">
    <property type="entry name" value="FliF_N_dom"/>
</dbReference>
<dbReference type="NCBIfam" id="TIGR00206">
    <property type="entry name" value="fliF"/>
    <property type="match status" value="1"/>
</dbReference>
<keyword evidence="6" id="KW-1003">Cell membrane</keyword>
<comment type="subcellular location">
    <subcellularLocation>
        <location evidence="2 12">Bacterial flagellum basal body</location>
    </subcellularLocation>
    <subcellularLocation>
        <location evidence="3">Cell membrane</location>
        <topology evidence="3">Multi-pass membrane protein</topology>
    </subcellularLocation>
</comment>
<reference evidence="18" key="1">
    <citation type="journal article" date="2019" name="Int. J. Syst. Evol. Microbiol.">
        <title>The Global Catalogue of Microorganisms (GCM) 10K type strain sequencing project: providing services to taxonomists for standard genome sequencing and annotation.</title>
        <authorList>
            <consortium name="The Broad Institute Genomics Platform"/>
            <consortium name="The Broad Institute Genome Sequencing Center for Infectious Disease"/>
            <person name="Wu L."/>
            <person name="Ma J."/>
        </authorList>
    </citation>
    <scope>NUCLEOTIDE SEQUENCE [LARGE SCALE GENOMIC DNA]</scope>
    <source>
        <strain evidence="18">CCUG 54939</strain>
    </source>
</reference>
<evidence type="ECO:0000256" key="4">
    <source>
        <dbReference type="ARBA" id="ARBA00007971"/>
    </source>
</evidence>
<keyword evidence="17" id="KW-0966">Cell projection</keyword>
<keyword evidence="9 14" id="KW-0472">Membrane</keyword>
<protein>
    <recommendedName>
        <fullName evidence="5 12">Flagellar M-ring protein</fullName>
    </recommendedName>
</protein>
<comment type="caution">
    <text evidence="17">The sequence shown here is derived from an EMBL/GenBank/DDBJ whole genome shotgun (WGS) entry which is preliminary data.</text>
</comment>
<dbReference type="InterPro" id="IPR000067">
    <property type="entry name" value="FlgMring_FliF"/>
</dbReference>
<evidence type="ECO:0000256" key="12">
    <source>
        <dbReference type="PIRNR" id="PIRNR004862"/>
    </source>
</evidence>
<dbReference type="Pfam" id="PF01514">
    <property type="entry name" value="YscJ_FliF"/>
    <property type="match status" value="1"/>
</dbReference>
<comment type="function">
    <text evidence="1 12">The M ring may be actively involved in energy transduction.</text>
</comment>
<evidence type="ECO:0000313" key="17">
    <source>
        <dbReference type="EMBL" id="MFC3912174.1"/>
    </source>
</evidence>
<keyword evidence="10 12" id="KW-0975">Bacterial flagellum</keyword>
<dbReference type="InterPro" id="IPR045851">
    <property type="entry name" value="AMP-bd_C_sf"/>
</dbReference>
<evidence type="ECO:0000256" key="11">
    <source>
        <dbReference type="ARBA" id="ARBA00025936"/>
    </source>
</evidence>
<keyword evidence="7 14" id="KW-0812">Transmembrane</keyword>
<proteinExistence type="inferred from homology"/>
<accession>A0ABV8CJH9</accession>
<evidence type="ECO:0000256" key="13">
    <source>
        <dbReference type="SAM" id="MobiDB-lite"/>
    </source>
</evidence>
<evidence type="ECO:0000259" key="16">
    <source>
        <dbReference type="Pfam" id="PF08345"/>
    </source>
</evidence>
<evidence type="ECO:0000313" key="18">
    <source>
        <dbReference type="Proteomes" id="UP001595692"/>
    </source>
</evidence>
<dbReference type="InterPro" id="IPR043427">
    <property type="entry name" value="YscJ/FliF"/>
</dbReference>
<evidence type="ECO:0000256" key="5">
    <source>
        <dbReference type="ARBA" id="ARBA00017949"/>
    </source>
</evidence>
<evidence type="ECO:0000256" key="2">
    <source>
        <dbReference type="ARBA" id="ARBA00004117"/>
    </source>
</evidence>
<feature type="compositionally biased region" description="Basic and acidic residues" evidence="13">
    <location>
        <begin position="357"/>
        <end position="366"/>
    </location>
</feature>
<keyword evidence="17" id="KW-0282">Flagellum</keyword>
<keyword evidence="18" id="KW-1185">Reference proteome</keyword>
<feature type="transmembrane region" description="Helical" evidence="14">
    <location>
        <begin position="458"/>
        <end position="480"/>
    </location>
</feature>
<evidence type="ECO:0000256" key="6">
    <source>
        <dbReference type="ARBA" id="ARBA00022475"/>
    </source>
</evidence>
<dbReference type="PIRSF" id="PIRSF004862">
    <property type="entry name" value="FliF"/>
    <property type="match status" value="1"/>
</dbReference>
<name>A0ABV8CJH9_9GAMM</name>
<dbReference type="PANTHER" id="PTHR30046:SF0">
    <property type="entry name" value="FLAGELLAR M-RING PROTEIN"/>
    <property type="match status" value="1"/>
</dbReference>
<evidence type="ECO:0000256" key="7">
    <source>
        <dbReference type="ARBA" id="ARBA00022692"/>
    </source>
</evidence>
<keyword evidence="8 14" id="KW-1133">Transmembrane helix</keyword>
<dbReference type="Gene3D" id="3.30.300.30">
    <property type="match status" value="1"/>
</dbReference>